<feature type="compositionally biased region" description="Gly residues" evidence="1">
    <location>
        <begin position="261"/>
        <end position="282"/>
    </location>
</feature>
<dbReference type="Gene3D" id="2.40.50.40">
    <property type="match status" value="1"/>
</dbReference>
<accession>A0A836BY89</accession>
<feature type="compositionally biased region" description="Gly residues" evidence="1">
    <location>
        <begin position="1002"/>
        <end position="1012"/>
    </location>
</feature>
<feature type="compositionally biased region" description="Polar residues" evidence="1">
    <location>
        <begin position="669"/>
        <end position="681"/>
    </location>
</feature>
<feature type="compositionally biased region" description="Low complexity" evidence="1">
    <location>
        <begin position="190"/>
        <end position="215"/>
    </location>
</feature>
<feature type="region of interest" description="Disordered" evidence="1">
    <location>
        <begin position="1064"/>
        <end position="1145"/>
    </location>
</feature>
<organism evidence="3 4">
    <name type="scientific">Edaphochlamys debaryana</name>
    <dbReference type="NCBI Taxonomy" id="47281"/>
    <lineage>
        <taxon>Eukaryota</taxon>
        <taxon>Viridiplantae</taxon>
        <taxon>Chlorophyta</taxon>
        <taxon>core chlorophytes</taxon>
        <taxon>Chlorophyceae</taxon>
        <taxon>CS clade</taxon>
        <taxon>Chlamydomonadales</taxon>
        <taxon>Chlamydomonadales incertae sedis</taxon>
        <taxon>Edaphochlamys</taxon>
    </lineage>
</organism>
<feature type="region of interest" description="Disordered" evidence="1">
    <location>
        <begin position="640"/>
        <end position="685"/>
    </location>
</feature>
<feature type="compositionally biased region" description="Low complexity" evidence="1">
    <location>
        <begin position="390"/>
        <end position="400"/>
    </location>
</feature>
<feature type="compositionally biased region" description="Basic residues" evidence="1">
    <location>
        <begin position="117"/>
        <end position="126"/>
    </location>
</feature>
<feature type="compositionally biased region" description="Low complexity" evidence="1">
    <location>
        <begin position="223"/>
        <end position="252"/>
    </location>
</feature>
<keyword evidence="4" id="KW-1185">Reference proteome</keyword>
<feature type="region of interest" description="Disordered" evidence="1">
    <location>
        <begin position="1275"/>
        <end position="1316"/>
    </location>
</feature>
<proteinExistence type="predicted"/>
<feature type="compositionally biased region" description="Low complexity" evidence="1">
    <location>
        <begin position="435"/>
        <end position="467"/>
    </location>
</feature>
<protein>
    <recommendedName>
        <fullName evidence="2">Chromo domain-containing protein</fullName>
    </recommendedName>
</protein>
<evidence type="ECO:0000313" key="3">
    <source>
        <dbReference type="EMBL" id="KAG2493571.1"/>
    </source>
</evidence>
<feature type="region of interest" description="Disordered" evidence="1">
    <location>
        <begin position="1342"/>
        <end position="1437"/>
    </location>
</feature>
<feature type="compositionally biased region" description="Low complexity" evidence="1">
    <location>
        <begin position="411"/>
        <end position="424"/>
    </location>
</feature>
<reference evidence="3" key="1">
    <citation type="journal article" date="2020" name="bioRxiv">
        <title>Comparative genomics of Chlamydomonas.</title>
        <authorList>
            <person name="Craig R.J."/>
            <person name="Hasan A.R."/>
            <person name="Ness R.W."/>
            <person name="Keightley P.D."/>
        </authorList>
    </citation>
    <scope>NUCLEOTIDE SEQUENCE</scope>
    <source>
        <strain evidence="3">CCAP 11/70</strain>
    </source>
</reference>
<comment type="caution">
    <text evidence="3">The sequence shown here is derived from an EMBL/GenBank/DDBJ whole genome shotgun (WGS) entry which is preliminary data.</text>
</comment>
<feature type="compositionally biased region" description="Gly residues" evidence="1">
    <location>
        <begin position="319"/>
        <end position="328"/>
    </location>
</feature>
<feature type="compositionally biased region" description="Acidic residues" evidence="1">
    <location>
        <begin position="509"/>
        <end position="534"/>
    </location>
</feature>
<feature type="compositionally biased region" description="Pro residues" evidence="1">
    <location>
        <begin position="84"/>
        <end position="94"/>
    </location>
</feature>
<evidence type="ECO:0000313" key="4">
    <source>
        <dbReference type="Proteomes" id="UP000612055"/>
    </source>
</evidence>
<evidence type="ECO:0000259" key="2">
    <source>
        <dbReference type="PROSITE" id="PS50013"/>
    </source>
</evidence>
<feature type="compositionally biased region" description="Low complexity" evidence="1">
    <location>
        <begin position="475"/>
        <end position="489"/>
    </location>
</feature>
<sequence>MTRSREPEAASEENRAPKAMTCAARVSIWRGEELVGEGTTFWKSGGPVYKVAMTGARRLLPNGDTQLWTQAQLEAAGLRITEPTPAPAQPPAPRAPRTGAAAASPRAEPELRPSAPHPKHGRKRVPVRQLQGEASGAAGAGPSGSRPPVAKRQRKSDTARGSAAIASQDGGTGASGSAAASAGAGEGSTEDASATETGSAEDGSGAGGASAAAGGTAAGGTRAGRSGARPRTGAGTAIGDAAGDDPAAGQEGSNVTPLEPGRGGRGQEAAGPGAGAGGSGDGDGLDDAESGGGYEGYAGDACDDWLDHGEQQGPSEEPGAGGAGGDGEASGQVGASEAGGGGGGTGRRQEGAAMEASGGAGGREHTPAAQSTAVEAERAEAGAGAGRAGPSGPVSGPAPRTEGGARAAGPETEQQQQQSQQPASTEEETSRRCPAADAQAADSTSDSPSALPAGQRSVARAAGAQAPPGGPLLPPAAAALTGAGAGAGACAPAAELGAAAAGDPVVVVEEEEGSEEVDVEAEAEAEATEDEEGAAVEGEQPAEDTAHAGPVGVRPGGADAAAEGQPSAAPAPAPAEPVASPGQAPAASQGLAQTGAAAAGPLLCRARSCSRGGAAAALEPQASAAGPGQLDALQEATPPGLHLRSATPIAGTEPLPATQPLPSRKEQTPVVQQAVSQQPGTSAGPAVGAAAILNTVVPLAQPHPDQRHQAPGPEQEADRDWLSSPQAHTAPDSPRSCLDMELGDLDGPGEPGDAGTQTQPEQLLPPNPFTGRRYPSSLCLRPGDRPLSLQLSDPRLHGVGANPWPPAGSRRVLCVVDEFKGSGGPKLLVKFEGYELDPGLPRGGQAPARGGHWLCETTLRAAAPEALQAWRSGTKPEYWTKVEPMEMDASQPRASIFTGADTAGPRSSCAAAPSLGAAARATPARSGTGSVAATAAGARTAPQMGTTPAALPQKAPVVAAAPGAGSPPAHPLKQQQEHDGSSLGPQRSLQPQPRAGGSPSQGAGGSRAGGPAGACPQLNPHILAGPSGSRAALQLQRVPSPQGPAAAQHPSSILHVGALGLRVTPGLQRPFPSPQQSPPQSPQSLQALLRSPATQPLSPLTGPALAAAGAAPGPSSVLRADPPQSLPGAARGPLTGFPGSALASPSQQGLGLGGLGLGLGPALGTGMASPGSAAAGAAGGAAGAGGSLAGPLTSVGQVLSGLRTLSPDRAERIMADARHAAAWAAASTLAARVAAEAVAAATARTSPGGASPRGLGGGAAAAGVGGSSAVAVSGLGPVHEGGDPYGGGLNLDEDPEAWGLGGLDAQEESGSGGAAGRVAAGTLPAAVPVVALGMPPSAVGAAASTGLAQTQRQGQGQRQGPARSQGPGGSRQRGGSQPTRSAGPKRSGRARKPKRPGSWGAGDSSGSEEEAGGGAGSRGRGRGAAPKRRKVEGPARGAVQNQSLPALMGAFGFSEEAEERLRLEVAAGAWVYCPTTGRRYPKSLCCRPDDTLLVDYDPAMDTEEGIVERIMDEVPAAPGQEAHFLIKWKGYELDPGGPGKGHWEPQQHVDPNNPARRAWEMLPRPFWWSENVQLAAGQPAW</sequence>
<feature type="compositionally biased region" description="Low complexity" evidence="1">
    <location>
        <begin position="95"/>
        <end position="106"/>
    </location>
</feature>
<feature type="compositionally biased region" description="Basic residues" evidence="1">
    <location>
        <begin position="1419"/>
        <end position="1430"/>
    </location>
</feature>
<feature type="compositionally biased region" description="Low complexity" evidence="1">
    <location>
        <begin position="1345"/>
        <end position="1365"/>
    </location>
</feature>
<feature type="compositionally biased region" description="Gly residues" evidence="1">
    <location>
        <begin position="337"/>
        <end position="346"/>
    </location>
</feature>
<dbReference type="PROSITE" id="PS50013">
    <property type="entry name" value="CHROMO_2"/>
    <property type="match status" value="1"/>
</dbReference>
<dbReference type="OrthoDB" id="553075at2759"/>
<dbReference type="Proteomes" id="UP000612055">
    <property type="component" value="Unassembled WGS sequence"/>
</dbReference>
<gene>
    <name evidence="3" type="ORF">HYH03_008090</name>
</gene>
<feature type="region of interest" description="Disordered" evidence="1">
    <location>
        <begin position="702"/>
        <end position="772"/>
    </location>
</feature>
<feature type="region of interest" description="Disordered" evidence="1">
    <location>
        <begin position="509"/>
        <end position="592"/>
    </location>
</feature>
<feature type="compositionally biased region" description="Low complexity" evidence="1">
    <location>
        <begin position="921"/>
        <end position="941"/>
    </location>
</feature>
<feature type="compositionally biased region" description="Low complexity" evidence="1">
    <location>
        <begin position="948"/>
        <end position="967"/>
    </location>
</feature>
<feature type="region of interest" description="Disordered" evidence="1">
    <location>
        <begin position="81"/>
        <end position="489"/>
    </location>
</feature>
<feature type="compositionally biased region" description="Basic residues" evidence="1">
    <location>
        <begin position="1386"/>
        <end position="1395"/>
    </location>
</feature>
<dbReference type="InterPro" id="IPR000953">
    <property type="entry name" value="Chromo/chromo_shadow_dom"/>
</dbReference>
<feature type="compositionally biased region" description="Low complexity" evidence="1">
    <location>
        <begin position="557"/>
        <end position="568"/>
    </location>
</feature>
<feature type="compositionally biased region" description="Low complexity" evidence="1">
    <location>
        <begin position="1082"/>
        <end position="1116"/>
    </location>
</feature>
<feature type="compositionally biased region" description="Low complexity" evidence="1">
    <location>
        <begin position="576"/>
        <end position="592"/>
    </location>
</feature>
<name>A0A836BY89_9CHLO</name>
<feature type="domain" description="Chromo" evidence="2">
    <location>
        <begin position="1505"/>
        <end position="1554"/>
    </location>
</feature>
<feature type="region of interest" description="Disordered" evidence="1">
    <location>
        <begin position="921"/>
        <end position="1050"/>
    </location>
</feature>
<dbReference type="EMBL" id="JAEHOE010000036">
    <property type="protein sequence ID" value="KAG2493571.1"/>
    <property type="molecule type" value="Genomic_DNA"/>
</dbReference>
<evidence type="ECO:0000256" key="1">
    <source>
        <dbReference type="SAM" id="MobiDB-lite"/>
    </source>
</evidence>
<feature type="compositionally biased region" description="Pro residues" evidence="1">
    <location>
        <begin position="1071"/>
        <end position="1081"/>
    </location>
</feature>